<evidence type="ECO:0000313" key="3">
    <source>
        <dbReference type="EMBL" id="SMC13023.1"/>
    </source>
</evidence>
<proteinExistence type="predicted"/>
<protein>
    <submittedName>
        <fullName evidence="3">LysM domain/BON superfamily protein</fullName>
    </submittedName>
</protein>
<dbReference type="PANTHER" id="PTHR35936:SF25">
    <property type="entry name" value="ABC TRANSPORTER SUBSTRATE-BINDING PROTEIN"/>
    <property type="match status" value="1"/>
</dbReference>
<dbReference type="EMBL" id="FWXB01000011">
    <property type="protein sequence ID" value="SMC13023.1"/>
    <property type="molecule type" value="Genomic_DNA"/>
</dbReference>
<dbReference type="Proteomes" id="UP000193224">
    <property type="component" value="Unassembled WGS sequence"/>
</dbReference>
<evidence type="ECO:0000259" key="2">
    <source>
        <dbReference type="PROSITE" id="PS51782"/>
    </source>
</evidence>
<dbReference type="CDD" id="cd00118">
    <property type="entry name" value="LysM"/>
    <property type="match status" value="1"/>
</dbReference>
<dbReference type="InterPro" id="IPR018392">
    <property type="entry name" value="LysM"/>
</dbReference>
<name>A0A1X7BTY4_9RHOB</name>
<dbReference type="Gene3D" id="3.10.350.10">
    <property type="entry name" value="LysM domain"/>
    <property type="match status" value="1"/>
</dbReference>
<organism evidence="3 4">
    <name type="scientific">Roseovarius aestuarii</name>
    <dbReference type="NCBI Taxonomy" id="475083"/>
    <lineage>
        <taxon>Bacteria</taxon>
        <taxon>Pseudomonadati</taxon>
        <taxon>Pseudomonadota</taxon>
        <taxon>Alphaproteobacteria</taxon>
        <taxon>Rhodobacterales</taxon>
        <taxon>Roseobacteraceae</taxon>
        <taxon>Roseovarius</taxon>
    </lineage>
</organism>
<dbReference type="PROSITE" id="PS51782">
    <property type="entry name" value="LYSM"/>
    <property type="match status" value="1"/>
</dbReference>
<accession>A0A1X7BTY4</accession>
<dbReference type="InterPro" id="IPR036779">
    <property type="entry name" value="LysM_dom_sf"/>
</dbReference>
<feature type="chain" id="PRO_5012846776" evidence="1">
    <location>
        <begin position="28"/>
        <end position="364"/>
    </location>
</feature>
<keyword evidence="4" id="KW-1185">Reference proteome</keyword>
<evidence type="ECO:0000313" key="4">
    <source>
        <dbReference type="Proteomes" id="UP000193224"/>
    </source>
</evidence>
<dbReference type="Gene3D" id="3.40.190.10">
    <property type="entry name" value="Periplasmic binding protein-like II"/>
    <property type="match status" value="2"/>
</dbReference>
<keyword evidence="1" id="KW-0732">Signal</keyword>
<feature type="domain" description="LysM" evidence="2">
    <location>
        <begin position="32"/>
        <end position="80"/>
    </location>
</feature>
<sequence>MLCNVKNMARGSMAVIAMATLSTTAAAQEACSDYTVKDGDSLGSIAQTAFGTFDYQMIFNANRNKISDPNRLEEGTLLEIPCADGNLASGKSHQDVIEEQEAIQAARAKKSNIYEPPIKIVSGNGWAPFTGEDLKGGGMLVRVASTAMQRGGNDREFTVSFVDDWGSHMETLLPLGAFDVSVAWIKPDCSKYDLLNDESRKRCDEYDFSQPIYETVAAYWSMPGNDYANVTSFADYAGARICRVDGWSTADLNTEGLNDPVVTFVRPNSAKECMELLAKGDVDMVSLDLENGAAAASEVPEAAEALPNPNLSKLETLHLITHKTNPRGRVYQALINRGLTEMRQSGEWYALISDSLVDVNNLSN</sequence>
<dbReference type="RefSeq" id="WP_244900060.1">
    <property type="nucleotide sequence ID" value="NZ_FWXB01000011.1"/>
</dbReference>
<feature type="signal peptide" evidence="1">
    <location>
        <begin position="1"/>
        <end position="27"/>
    </location>
</feature>
<reference evidence="3 4" key="1">
    <citation type="submission" date="2017-03" db="EMBL/GenBank/DDBJ databases">
        <authorList>
            <person name="Afonso C.L."/>
            <person name="Miller P.J."/>
            <person name="Scott M.A."/>
            <person name="Spackman E."/>
            <person name="Goraichik I."/>
            <person name="Dimitrov K.M."/>
            <person name="Suarez D.L."/>
            <person name="Swayne D.E."/>
        </authorList>
    </citation>
    <scope>NUCLEOTIDE SEQUENCE [LARGE SCALE GENOMIC DNA]</scope>
    <source>
        <strain evidence="3 4">CECT 7745</strain>
    </source>
</reference>
<dbReference type="SUPFAM" id="SSF53850">
    <property type="entry name" value="Periplasmic binding protein-like II"/>
    <property type="match status" value="1"/>
</dbReference>
<dbReference type="AlphaFoldDB" id="A0A1X7BTY4"/>
<dbReference type="SMART" id="SM00257">
    <property type="entry name" value="LysM"/>
    <property type="match status" value="1"/>
</dbReference>
<dbReference type="Pfam" id="PF01476">
    <property type="entry name" value="LysM"/>
    <property type="match status" value="1"/>
</dbReference>
<evidence type="ECO:0000256" key="1">
    <source>
        <dbReference type="SAM" id="SignalP"/>
    </source>
</evidence>
<dbReference type="PANTHER" id="PTHR35936">
    <property type="entry name" value="MEMBRANE-BOUND LYTIC MUREIN TRANSGLYCOSYLASE F"/>
    <property type="match status" value="1"/>
</dbReference>
<gene>
    <name evidence="3" type="ORF">ROA7745_02857</name>
</gene>